<feature type="region of interest" description="Disordered" evidence="1">
    <location>
        <begin position="1"/>
        <end position="42"/>
    </location>
</feature>
<evidence type="ECO:0000256" key="1">
    <source>
        <dbReference type="SAM" id="MobiDB-lite"/>
    </source>
</evidence>
<sequence length="95" mass="9935">MQGLSTGFESSSSGSSTSLSSSSSREDIQEVPSLVTPGVTDVGQLTDTKQCWDIAERVAAPSSRKTSTLGRSIARYQRVALVPAREVALSSSNNA</sequence>
<evidence type="ECO:0000313" key="3">
    <source>
        <dbReference type="Proteomes" id="UP001187192"/>
    </source>
</evidence>
<reference evidence="2" key="1">
    <citation type="submission" date="2023-07" db="EMBL/GenBank/DDBJ databases">
        <title>draft genome sequence of fig (Ficus carica).</title>
        <authorList>
            <person name="Takahashi T."/>
            <person name="Nishimura K."/>
        </authorList>
    </citation>
    <scope>NUCLEOTIDE SEQUENCE</scope>
</reference>
<organism evidence="2 3">
    <name type="scientific">Ficus carica</name>
    <name type="common">Common fig</name>
    <dbReference type="NCBI Taxonomy" id="3494"/>
    <lineage>
        <taxon>Eukaryota</taxon>
        <taxon>Viridiplantae</taxon>
        <taxon>Streptophyta</taxon>
        <taxon>Embryophyta</taxon>
        <taxon>Tracheophyta</taxon>
        <taxon>Spermatophyta</taxon>
        <taxon>Magnoliopsida</taxon>
        <taxon>eudicotyledons</taxon>
        <taxon>Gunneridae</taxon>
        <taxon>Pentapetalae</taxon>
        <taxon>rosids</taxon>
        <taxon>fabids</taxon>
        <taxon>Rosales</taxon>
        <taxon>Moraceae</taxon>
        <taxon>Ficeae</taxon>
        <taxon>Ficus</taxon>
    </lineage>
</organism>
<protein>
    <submittedName>
        <fullName evidence="2">Uncharacterized protein</fullName>
    </submittedName>
</protein>
<dbReference type="AlphaFoldDB" id="A0AA88DZH2"/>
<dbReference type="Gramene" id="FCD_00022793-RA">
    <property type="protein sequence ID" value="FCD_00022793-RA:cds"/>
    <property type="gene ID" value="FCD_00022793"/>
</dbReference>
<dbReference type="EMBL" id="BTGU01000193">
    <property type="protein sequence ID" value="GMN64763.1"/>
    <property type="molecule type" value="Genomic_DNA"/>
</dbReference>
<dbReference type="Proteomes" id="UP001187192">
    <property type="component" value="Unassembled WGS sequence"/>
</dbReference>
<gene>
    <name evidence="2" type="ORF">TIFTF001_033819</name>
</gene>
<feature type="compositionally biased region" description="Low complexity" evidence="1">
    <location>
        <begin position="1"/>
        <end position="23"/>
    </location>
</feature>
<proteinExistence type="predicted"/>
<comment type="caution">
    <text evidence="2">The sequence shown here is derived from an EMBL/GenBank/DDBJ whole genome shotgun (WGS) entry which is preliminary data.</text>
</comment>
<keyword evidence="3" id="KW-1185">Reference proteome</keyword>
<accession>A0AA88DZH2</accession>
<evidence type="ECO:0000313" key="2">
    <source>
        <dbReference type="EMBL" id="GMN64763.1"/>
    </source>
</evidence>
<name>A0AA88DZH2_FICCA</name>